<dbReference type="InterPro" id="IPR005747">
    <property type="entry name" value="MutS2"/>
</dbReference>
<evidence type="ECO:0000256" key="3">
    <source>
        <dbReference type="ARBA" id="ARBA00022840"/>
    </source>
</evidence>
<evidence type="ECO:0000313" key="7">
    <source>
        <dbReference type="Proteomes" id="UP000183039"/>
    </source>
</evidence>
<evidence type="ECO:0000313" key="6">
    <source>
        <dbReference type="EMBL" id="OJG93200.1"/>
    </source>
</evidence>
<dbReference type="GO" id="GO:0006298">
    <property type="term" value="P:mismatch repair"/>
    <property type="evidence" value="ECO:0007669"/>
    <property type="project" value="InterPro"/>
</dbReference>
<keyword evidence="2" id="KW-0255">Endonuclease</keyword>
<dbReference type="PANTHER" id="PTHR48466">
    <property type="entry name" value="OS10G0509000 PROTEIN-RELATED"/>
    <property type="match status" value="1"/>
</dbReference>
<dbReference type="GO" id="GO:0045910">
    <property type="term" value="P:negative regulation of DNA recombination"/>
    <property type="evidence" value="ECO:0007669"/>
    <property type="project" value="InterPro"/>
</dbReference>
<dbReference type="InterPro" id="IPR027417">
    <property type="entry name" value="P-loop_NTPase"/>
</dbReference>
<dbReference type="AlphaFoldDB" id="A0AA91GDC9"/>
<proteinExistence type="predicted"/>
<reference evidence="6 7" key="1">
    <citation type="submission" date="2014-12" db="EMBL/GenBank/DDBJ databases">
        <title>Draft genome sequences of 29 type strains of Enterococci.</title>
        <authorList>
            <person name="Zhong Z."/>
            <person name="Sun Z."/>
            <person name="Liu W."/>
            <person name="Zhang W."/>
            <person name="Zhang H."/>
        </authorList>
    </citation>
    <scope>NUCLEOTIDE SEQUENCE [LARGE SCALE GENOMIC DNA]</scope>
    <source>
        <strain evidence="6 7">DSM 22801</strain>
    </source>
</reference>
<dbReference type="SMART" id="SM00533">
    <property type="entry name" value="MUTSd"/>
    <property type="match status" value="1"/>
</dbReference>
<dbReference type="GO" id="GO:0004519">
    <property type="term" value="F:endonuclease activity"/>
    <property type="evidence" value="ECO:0007669"/>
    <property type="project" value="UniProtKB-KW"/>
</dbReference>
<gene>
    <name evidence="6" type="ORF">RV15_GL001232</name>
</gene>
<dbReference type="SMART" id="SM00534">
    <property type="entry name" value="MUTSac"/>
    <property type="match status" value="1"/>
</dbReference>
<evidence type="ECO:0000256" key="1">
    <source>
        <dbReference type="ARBA" id="ARBA00022741"/>
    </source>
</evidence>
<dbReference type="InterPro" id="IPR045076">
    <property type="entry name" value="MutS"/>
</dbReference>
<dbReference type="GO" id="GO:0030983">
    <property type="term" value="F:mismatched DNA binding"/>
    <property type="evidence" value="ECO:0007669"/>
    <property type="project" value="InterPro"/>
</dbReference>
<dbReference type="Gene3D" id="3.40.50.300">
    <property type="entry name" value="P-loop containing nucleotide triphosphate hydrolases"/>
    <property type="match status" value="1"/>
</dbReference>
<dbReference type="InterPro" id="IPR007696">
    <property type="entry name" value="DNA_mismatch_repair_MutS_core"/>
</dbReference>
<dbReference type="Gene3D" id="1.10.1420.10">
    <property type="match status" value="2"/>
</dbReference>
<sequence length="676" mass="77118">MKGRFIPFLCIFLINKTYKQLQGISLTYSKEDRYLLKEKEILMNQETYNKTQFNTIKEKLMTYAISYYGKERIKGLQPSSHIAVVKKRLQETSEAKALLLANLHVPFMGLNNIEHLTNQVEKGFILEPNELVSYADFLRSSRLIQSFMQKNQFIAPLLARYSESLQLFSEIEDEIYQVIRNNQVENDASRELRKIRRAIQECEKEIELKLSSFLRNAQNKPKIQEAIVVKKNDRYTVPIKATYKNQISGTVVDASSKGTTVFVEPATIAKLNDKLYQLKMEEATEVYQILSTLTGLIAEQMSAIQSNLEVVAQYDMIFAKAKYSREINGIEPEINQDGVIELVNVKHTLLGDSAVPLNLSLGKEYRGLTITGPNAGGKTVVLKTVGLIALQTMIGVQIIADPGTNIAIFDQVFVDIGDQQSIENALSTFSGHMQNISEILAKTKKNSLILLDEIGSGTEPNEGAALAIAIMEAFYKKGSILITTTHYGEIKRFSEQHEDFLTAAMAFDSENLLPKYQLILGEIGESNAFWIANKMNLDKEVVELAQNYLHDRNYSTKKAESLQKVKKQKEQAIFPAYEKGDRVLWTEQKKIGLVFEPVEMTEDVVIFVEDKKATVHKRQLKLDRSAKELYPPNYDLDSLFENYHERKKNRDLERGSKKAYKKLRKEMQLRQAKRKD</sequence>
<accession>A0AA91GDC9</accession>
<dbReference type="Pfam" id="PF00488">
    <property type="entry name" value="MutS_V"/>
    <property type="match status" value="1"/>
</dbReference>
<dbReference type="PROSITE" id="PS00486">
    <property type="entry name" value="DNA_MISMATCH_REPAIR_2"/>
    <property type="match status" value="1"/>
</dbReference>
<dbReference type="NCBIfam" id="TIGR01069">
    <property type="entry name" value="mutS2"/>
    <property type="match status" value="1"/>
</dbReference>
<evidence type="ECO:0000256" key="2">
    <source>
        <dbReference type="ARBA" id="ARBA00022759"/>
    </source>
</evidence>
<dbReference type="GO" id="GO:0005524">
    <property type="term" value="F:ATP binding"/>
    <property type="evidence" value="ECO:0007669"/>
    <property type="project" value="UniProtKB-KW"/>
</dbReference>
<protein>
    <recommendedName>
        <fullName evidence="5">DNA mismatch repair proteins mutS family domain-containing protein</fullName>
    </recommendedName>
</protein>
<name>A0AA91GDC9_9ENTE</name>
<keyword evidence="2" id="KW-0378">Hydrolase</keyword>
<feature type="domain" description="DNA mismatch repair proteins mutS family" evidence="5">
    <location>
        <begin position="447"/>
        <end position="463"/>
    </location>
</feature>
<evidence type="ECO:0000256" key="4">
    <source>
        <dbReference type="ARBA" id="ARBA00023125"/>
    </source>
</evidence>
<dbReference type="PANTHER" id="PTHR48466:SF2">
    <property type="entry name" value="OS10G0509000 PROTEIN"/>
    <property type="match status" value="1"/>
</dbReference>
<dbReference type="GO" id="GO:0016887">
    <property type="term" value="F:ATP hydrolysis activity"/>
    <property type="evidence" value="ECO:0007669"/>
    <property type="project" value="InterPro"/>
</dbReference>
<dbReference type="GO" id="GO:0140664">
    <property type="term" value="F:ATP-dependent DNA damage sensor activity"/>
    <property type="evidence" value="ECO:0007669"/>
    <property type="project" value="InterPro"/>
</dbReference>
<dbReference type="Proteomes" id="UP000183039">
    <property type="component" value="Unassembled WGS sequence"/>
</dbReference>
<evidence type="ECO:0000259" key="5">
    <source>
        <dbReference type="PROSITE" id="PS00486"/>
    </source>
</evidence>
<organism evidence="6 7">
    <name type="scientific">Enterococcus silesiacus</name>
    <dbReference type="NCBI Taxonomy" id="332949"/>
    <lineage>
        <taxon>Bacteria</taxon>
        <taxon>Bacillati</taxon>
        <taxon>Bacillota</taxon>
        <taxon>Bacilli</taxon>
        <taxon>Lactobacillales</taxon>
        <taxon>Enterococcaceae</taxon>
        <taxon>Enterococcus</taxon>
    </lineage>
</organism>
<dbReference type="SUPFAM" id="SSF52540">
    <property type="entry name" value="P-loop containing nucleoside triphosphate hydrolases"/>
    <property type="match status" value="1"/>
</dbReference>
<dbReference type="InterPro" id="IPR036187">
    <property type="entry name" value="DNA_mismatch_repair_MutS_sf"/>
</dbReference>
<keyword evidence="3" id="KW-0067">ATP-binding</keyword>
<keyword evidence="2" id="KW-0540">Nuclease</keyword>
<dbReference type="InterPro" id="IPR000432">
    <property type="entry name" value="DNA_mismatch_repair_MutS_C"/>
</dbReference>
<keyword evidence="4" id="KW-0238">DNA-binding</keyword>
<comment type="caution">
    <text evidence="6">The sequence shown here is derived from an EMBL/GenBank/DDBJ whole genome shotgun (WGS) entry which is preliminary data.</text>
</comment>
<dbReference type="EMBL" id="JXLC01000002">
    <property type="protein sequence ID" value="OJG93200.1"/>
    <property type="molecule type" value="Genomic_DNA"/>
</dbReference>
<keyword evidence="1" id="KW-0547">Nucleotide-binding</keyword>
<dbReference type="SUPFAM" id="SSF48334">
    <property type="entry name" value="DNA repair protein MutS, domain III"/>
    <property type="match status" value="1"/>
</dbReference>
<dbReference type="PIRSF" id="PIRSF005814">
    <property type="entry name" value="MutS_YshD"/>
    <property type="match status" value="1"/>
</dbReference>